<dbReference type="GO" id="GO:0071169">
    <property type="term" value="P:establishment of protein localization to chromatin"/>
    <property type="evidence" value="ECO:0007669"/>
    <property type="project" value="TreeGrafter"/>
</dbReference>
<name>A0A914HLQ6_GLORO</name>
<dbReference type="GO" id="GO:0003682">
    <property type="term" value="F:chromatin binding"/>
    <property type="evidence" value="ECO:0007669"/>
    <property type="project" value="TreeGrafter"/>
</dbReference>
<evidence type="ECO:0000313" key="5">
    <source>
        <dbReference type="Proteomes" id="UP000887572"/>
    </source>
</evidence>
<feature type="compositionally biased region" description="Low complexity" evidence="3">
    <location>
        <begin position="20"/>
        <end position="37"/>
    </location>
</feature>
<evidence type="ECO:0000256" key="3">
    <source>
        <dbReference type="SAM" id="MobiDB-lite"/>
    </source>
</evidence>
<feature type="compositionally biased region" description="Acidic residues" evidence="3">
    <location>
        <begin position="633"/>
        <end position="642"/>
    </location>
</feature>
<dbReference type="Gene3D" id="1.25.10.10">
    <property type="entry name" value="Leucine-rich Repeat Variant"/>
    <property type="match status" value="1"/>
</dbReference>
<dbReference type="WBParaSite" id="Gr19_v10_g17799.t1">
    <property type="protein sequence ID" value="Gr19_v10_g17799.t1"/>
    <property type="gene ID" value="Gr19_v10_g17799"/>
</dbReference>
<feature type="region of interest" description="Disordered" evidence="3">
    <location>
        <begin position="1"/>
        <end position="43"/>
    </location>
</feature>
<dbReference type="InterPro" id="IPR016024">
    <property type="entry name" value="ARM-type_fold"/>
</dbReference>
<evidence type="ECO:0000259" key="4">
    <source>
        <dbReference type="Pfam" id="PF12830"/>
    </source>
</evidence>
<dbReference type="InterPro" id="IPR033031">
    <property type="entry name" value="Scc2/Nipped-B"/>
</dbReference>
<dbReference type="GO" id="GO:0010468">
    <property type="term" value="P:regulation of gene expression"/>
    <property type="evidence" value="ECO:0007669"/>
    <property type="project" value="InterPro"/>
</dbReference>
<dbReference type="GO" id="GO:0140588">
    <property type="term" value="P:chromatin looping"/>
    <property type="evidence" value="ECO:0007669"/>
    <property type="project" value="InterPro"/>
</dbReference>
<dbReference type="PANTHER" id="PTHR21704:SF18">
    <property type="entry name" value="NIPPED-B-LIKE PROTEIN"/>
    <property type="match status" value="1"/>
</dbReference>
<keyword evidence="1" id="KW-0131">Cell cycle</keyword>
<dbReference type="GO" id="GO:0061775">
    <property type="term" value="F:cohesin loader activity"/>
    <property type="evidence" value="ECO:0007669"/>
    <property type="project" value="InterPro"/>
</dbReference>
<keyword evidence="1" id="KW-0677">Repeat</keyword>
<feature type="domain" description="Sister chromatid cohesion C-terminal" evidence="4">
    <location>
        <begin position="2060"/>
        <end position="2281"/>
    </location>
</feature>
<organism evidence="5 6">
    <name type="scientific">Globodera rostochiensis</name>
    <name type="common">Golden nematode worm</name>
    <name type="synonym">Heterodera rostochiensis</name>
    <dbReference type="NCBI Taxonomy" id="31243"/>
    <lineage>
        <taxon>Eukaryota</taxon>
        <taxon>Metazoa</taxon>
        <taxon>Ecdysozoa</taxon>
        <taxon>Nematoda</taxon>
        <taxon>Chromadorea</taxon>
        <taxon>Rhabditida</taxon>
        <taxon>Tylenchina</taxon>
        <taxon>Tylenchomorpha</taxon>
        <taxon>Tylenchoidea</taxon>
        <taxon>Heteroderidae</taxon>
        <taxon>Heteroderinae</taxon>
        <taxon>Globodera</taxon>
    </lineage>
</organism>
<feature type="region of interest" description="Disordered" evidence="3">
    <location>
        <begin position="529"/>
        <end position="745"/>
    </location>
</feature>
<protein>
    <recommendedName>
        <fullName evidence="1">Nipped-B protein</fullName>
    </recommendedName>
</protein>
<comment type="subcellular location">
    <subcellularLocation>
        <location evidence="1">Nucleus</location>
    </subcellularLocation>
</comment>
<feature type="compositionally biased region" description="Low complexity" evidence="3">
    <location>
        <begin position="535"/>
        <end position="552"/>
    </location>
</feature>
<feature type="region of interest" description="Disordered" evidence="3">
    <location>
        <begin position="2171"/>
        <end position="2190"/>
    </location>
</feature>
<dbReference type="GO" id="GO:0034087">
    <property type="term" value="P:establishment of mitotic sister chromatid cohesion"/>
    <property type="evidence" value="ECO:0007669"/>
    <property type="project" value="TreeGrafter"/>
</dbReference>
<feature type="compositionally biased region" description="Basic and acidic residues" evidence="3">
    <location>
        <begin position="710"/>
        <end position="727"/>
    </location>
</feature>
<evidence type="ECO:0000313" key="6">
    <source>
        <dbReference type="WBParaSite" id="Gr19_v10_g17799.t1"/>
    </source>
</evidence>
<dbReference type="Pfam" id="PF12830">
    <property type="entry name" value="Nipped-B_C"/>
    <property type="match status" value="1"/>
</dbReference>
<dbReference type="InterPro" id="IPR011989">
    <property type="entry name" value="ARM-like"/>
</dbReference>
<feature type="compositionally biased region" description="Low complexity" evidence="3">
    <location>
        <begin position="2310"/>
        <end position="2330"/>
    </location>
</feature>
<evidence type="ECO:0000256" key="2">
    <source>
        <dbReference type="SAM" id="Coils"/>
    </source>
</evidence>
<proteinExistence type="inferred from homology"/>
<feature type="compositionally biased region" description="Polar residues" evidence="3">
    <location>
        <begin position="2331"/>
        <end position="2344"/>
    </location>
</feature>
<feature type="coiled-coil region" evidence="2">
    <location>
        <begin position="1995"/>
        <end position="2026"/>
    </location>
</feature>
<sequence length="2514" mass="281049">MSHPHQVYGGGVVGGGGGSYQQQQQQQQPSQQSQVHHALSSAAVAGQQQQQQQFFTPQQYEVWQQYYSQIGGVQQQQSVAALPQQQQQPQTHPFLSHSVQSMAQPSVPASSLAMLQQQQQQSQMLVQQQQHLQQQLQHYGGIVGAGTSSMGAAAVMPPASPMVVSPSAGLAAASLVQQQYLQQAALLAQQHHQQQQQQQQYLLQQQQQQRQIAVVQPQQPQQQQQLLQTGAATGAPAAGTAAVSFMAPLQNVHQSVGLPQHHHQPQQQLQHQQQLIQSHVPPINTQNHPSQPQKQHEKWDPIKEFGLQKDEMALKSPPSNTVAENTRLLKRREEEAAAGRQAYEASESQRVQEELQQQRASAKDAAHALQQRVNSFPEPIHLAGCHTLSKVSKFLPLPVELSSTATALPCFDLQQANQVLANTDESLADYLSTLLSDTTDELRKIELKHGEEESGDLDGIAPVPPMAQTIQAMNSFAFSVDPLDDEQEAMAQAFQNDIQEAVERMNSDAGMAAMAVAMFEAQQQGNHDELFMGTSGSSQQAQHQQQHNRSSAIASGADGVCGHNIQQQQQQQSSEQEEEMRRRRQQIVSIGKPGIGGRRKKDMVESLYDSLTGYFDPGSKEKRKRGRKRYNSDGEELEEDMDAAVSPTVSNDRCSEEPTDSATEGGGVDVSATRDPKSRKRARIEDGDKTEAKVAKLATNRPTTPTEVIQQRELEWNERQRQREEKYKRRRQQQQHNNATDGGAPAMDAWTVDIVAEQESFCKFTALVDQVLEQMDEALGGTALSSNMHGDEAAAGLLLDRALLDELRVEAQKLKSWQKLCDVSTDRLVKLLTILEKNIRDVLTENGALSVLVGVKANEEDDMDETLKELIDERVLRSVDASLVALCIMTSKKMPKQLLMEDIIERSVQLSKQCLHDIIYPARDPTLKSMHAGSKSLSSSARKSAFAIEQLNTSIGGRKTAAKNTMVNQLYTRMVDLFTCFSELASAHNLNETLLVQLNSLGCPPFFVDNVPELQMQSIKLLPTIFAKCPAQRKALLFDLINSLHRLPPSRSMRNTYRLSATEHIGNFTVLILQLIQSTVQLPTRKHHHHHGGGGAGAEGRRSRRSSTEGGDDLTDRLVLDSYEEAKRMAAYFLGGFLGKCTARSEDDYRRIFEQFLQDILVALYRPLWPVTELILTVLGNLLVMHFRSKNYDLSLRVASMDYLGVIAARLRKDRVHALSVDASAKEKQRLNAIVRCILFDEHQQHSYDPTATSSSSTVGGRSVDDIDISHLSSSEKVRKLEQALFDYIIWTTWEGDVSMEYVLLFYAVEWYRETVLDVEIVKERYQKAMAQGNAISQKERQKFEQKLTRILEKGASMKTFITALMDKQHLKRRIQVLAKTGNVMVDSDALWVVKYLASKKELSQSFDLYLKKILEGFNPDLYPVAIRAKAMKCLAQIVEADYQVLMISEVNKIVQDRLIDANASVREATFDLIGKCLVSRPELLDTYYSILINRTKDTAVAVRKRVIRILRDIVFSRQDYAHRAQILVELLQRVNDEEGVRKLCLESFQQLWFQPVNMRTEEQKLREKLILMVETAKCCVTDGSIEYFETMICAIAKQQRVGTGQDSAAIFQASKQIVDALVDYVLELEKMVAQEQKKIVAGVTSEEETASTPTTSTTTTTAVAAAVPLSSSQGQMAPPEDAQEVVNRTKHFQSHLFASLTLLSHFARARPEMLIRHIEVFVPYLTIAESSGLEFRVLNQIITMLEQIIPLMDAYSVAPMLIRQLDTRLNEIGRDGGMLLIASSISCMSALYEKFQPQEQPGICRLFMVYFKYLDKLKRELDQAQQQQQQRADANTAGGAPYELSADKKPMLLRALYSTGLMCRHFDFDALLNDTQRTQLALTCGVHTTSNGTTASSSNSNDATPAVNSNNVVRTAVFSLLFHHSRSADHAISQKALIALGQLSAGHPELLRRDELKSMYMVLLNSDKRHYLQLKVQVLKNIACFLHVEEQKALRRADQAKREREQRARQQREAEEDLLAAAIEAQEDLSAAPGGINVLTPGAGVDDLKEMELSSSGLSSSIIQQYWTAILNCYFHNDEVVRVNAAQVIRQTLEQGLVTPGSSVPTLVAMSTDTLVNVRTRVEVLIRDMNTKYKGMILSKAIPGVRLSFQLQHKIRSDLSQAIRGIRSSENPLNSSAGPSAATTTAAAASSSSSTDKKALSTLPTYANDAQALLGNFYVCIRVNRQQRRSFLASLLKLFSEDHKEKIDREEWVYVADNLAHFPYTVLDEPLYVIHQANSIISVSGQSILSRFRQLLLPSTSRGDGTREQQQVQHQLQHVHLQQQQQQQQSPQRPTTRKSSGSSGALLPPEELEEFSVEYIIEHLPSDRTHILELKLNSQACFLLLHLKLFLLRMYGLKEDKIAEYTPSEAAAVYEKACSRRNIRCFAPDFVINELAAAATAGEQQRNADDWAERRRIAEDFHKFHEMLLSLDERRDDDEDEAAVGVVAVVPPFPCAATITATVGDQQHQQLQQ</sequence>
<evidence type="ECO:0000256" key="1">
    <source>
        <dbReference type="RuleBase" id="RU364107"/>
    </source>
</evidence>
<feature type="compositionally biased region" description="Basic and acidic residues" evidence="3">
    <location>
        <begin position="683"/>
        <end position="694"/>
    </location>
</feature>
<feature type="region of interest" description="Disordered" evidence="3">
    <location>
        <begin position="1084"/>
        <end position="1113"/>
    </location>
</feature>
<comment type="similarity">
    <text evidence="1">Belongs to the SCC2/Nipped-B family.</text>
</comment>
<keyword evidence="2" id="KW-0175">Coiled coil</keyword>
<dbReference type="Proteomes" id="UP000887572">
    <property type="component" value="Unplaced"/>
</dbReference>
<feature type="region of interest" description="Disordered" evidence="3">
    <location>
        <begin position="2301"/>
        <end position="2348"/>
    </location>
</feature>
<keyword evidence="5" id="KW-1185">Reference proteome</keyword>
<dbReference type="SUPFAM" id="SSF48371">
    <property type="entry name" value="ARM repeat"/>
    <property type="match status" value="1"/>
</dbReference>
<reference evidence="6" key="1">
    <citation type="submission" date="2022-11" db="UniProtKB">
        <authorList>
            <consortium name="WormBaseParasite"/>
        </authorList>
    </citation>
    <scope>IDENTIFICATION</scope>
</reference>
<feature type="compositionally biased region" description="Gly residues" evidence="3">
    <location>
        <begin position="8"/>
        <end position="19"/>
    </location>
</feature>
<feature type="compositionally biased region" description="Polar residues" evidence="3">
    <location>
        <begin position="700"/>
        <end position="709"/>
    </location>
</feature>
<dbReference type="GO" id="GO:1990414">
    <property type="term" value="P:replication-born double-strand break repair via sister chromatid exchange"/>
    <property type="evidence" value="ECO:0007669"/>
    <property type="project" value="TreeGrafter"/>
</dbReference>
<feature type="region of interest" description="Disordered" evidence="3">
    <location>
        <begin position="333"/>
        <end position="358"/>
    </location>
</feature>
<dbReference type="GO" id="GO:0090694">
    <property type="term" value="C:Scc2-Scc4 cohesin loading complex"/>
    <property type="evidence" value="ECO:0007669"/>
    <property type="project" value="TreeGrafter"/>
</dbReference>
<accession>A0A914HLQ6</accession>
<dbReference type="InterPro" id="IPR024986">
    <property type="entry name" value="Nipped-B_C"/>
</dbReference>
<keyword evidence="1" id="KW-0539">Nucleus</keyword>
<dbReference type="CDD" id="cd23958">
    <property type="entry name" value="SCC2"/>
    <property type="match status" value="1"/>
</dbReference>
<feature type="compositionally biased region" description="Low complexity" evidence="3">
    <location>
        <begin position="2176"/>
        <end position="2190"/>
    </location>
</feature>
<dbReference type="PANTHER" id="PTHR21704">
    <property type="entry name" value="NIPPED-B-LIKE PROTEIN DELANGIN SCC2-RELATED"/>
    <property type="match status" value="1"/>
</dbReference>